<dbReference type="EMBL" id="LFWU01000090">
    <property type="protein sequence ID" value="KON31777.1"/>
    <property type="molecule type" value="Genomic_DNA"/>
</dbReference>
<comment type="caution">
    <text evidence="1">The sequence shown here is derived from an EMBL/GenBank/DDBJ whole genome shotgun (WGS) entry which is preliminary data.</text>
</comment>
<name>A0A0M0BT35_9ARCH</name>
<dbReference type="AlphaFoldDB" id="A0A0M0BT35"/>
<accession>A0A0M0BT35</accession>
<organism evidence="1 2">
    <name type="scientific">miscellaneous Crenarchaeota group-1 archaeon SG8-32-1</name>
    <dbReference type="NCBI Taxonomy" id="1685124"/>
    <lineage>
        <taxon>Archaea</taxon>
        <taxon>Candidatus Bathyarchaeota</taxon>
        <taxon>MCG-1</taxon>
    </lineage>
</organism>
<gene>
    <name evidence="1" type="ORF">AC477_03860</name>
</gene>
<evidence type="ECO:0000313" key="2">
    <source>
        <dbReference type="Proteomes" id="UP000037237"/>
    </source>
</evidence>
<sequence>MNKKILVIVLALAMLALPIYAVSATKPYEVSGTIDSGITGPPSSREAGINTFMYFNTASEWIGDTTDDISGITVGTQTWIIHNNEKNPHVNIPDVELFFTTATVKGLTGTLKIRMRLLMANPALNPNLNFPVHGTWQIIDATGELEGLHGQGTWGGGWYAGTLHFAP</sequence>
<protein>
    <submittedName>
        <fullName evidence="1">Uncharacterized protein</fullName>
    </submittedName>
</protein>
<dbReference type="Proteomes" id="UP000037237">
    <property type="component" value="Unassembled WGS sequence"/>
</dbReference>
<evidence type="ECO:0000313" key="1">
    <source>
        <dbReference type="EMBL" id="KON31777.1"/>
    </source>
</evidence>
<proteinExistence type="predicted"/>
<reference evidence="1 2" key="1">
    <citation type="submission" date="2015-06" db="EMBL/GenBank/DDBJ databases">
        <title>New insights into the roles of widespread benthic archaea in carbon and nitrogen cycling.</title>
        <authorList>
            <person name="Lazar C.S."/>
            <person name="Baker B.J."/>
            <person name="Seitz K.W."/>
            <person name="Hyde A.S."/>
            <person name="Dick G.J."/>
            <person name="Hinrichs K.-U."/>
            <person name="Teske A.P."/>
        </authorList>
    </citation>
    <scope>NUCLEOTIDE SEQUENCE [LARGE SCALE GENOMIC DNA]</scope>
    <source>
        <strain evidence="1">SG8-32-1</strain>
    </source>
</reference>